<evidence type="ECO:0000313" key="3">
    <source>
        <dbReference type="EMBL" id="QXV67768.1"/>
    </source>
</evidence>
<protein>
    <submittedName>
        <fullName evidence="2">Membrane glycoprotein UL16</fullName>
    </submittedName>
</protein>
<dbReference type="Proteomes" id="UP000099188">
    <property type="component" value="Segment"/>
</dbReference>
<dbReference type="Gene3D" id="2.60.40.1990">
    <property type="match status" value="1"/>
</dbReference>
<reference evidence="2 4" key="1">
    <citation type="journal article" date="2003" name="J. Gen. Virol.">
        <title>The human cytomegalovirus genome revisited: comparison with the chimpanzee cytomegalovirus genome.</title>
        <authorList>
            <person name="Davison A.J."/>
            <person name="Dolan A."/>
            <person name="Akter P."/>
            <person name="Addison C."/>
            <person name="Dargan D.J."/>
            <person name="Alcendor D.J."/>
            <person name="McGeoch D.J."/>
            <person name="Hayward G.S."/>
        </authorList>
    </citation>
    <scope>NUCLEOTIDE SEQUENCE [LARGE SCALE GENOMIC DNA]</scope>
    <source>
        <strain evidence="2">Heberling</strain>
    </source>
</reference>
<keyword evidence="4" id="KW-1185">Reference proteome</keyword>
<dbReference type="EMBL" id="AF480884">
    <property type="protein sequence ID" value="AAM00666.1"/>
    <property type="molecule type" value="Genomic_DNA"/>
</dbReference>
<reference evidence="3" key="2">
    <citation type="submission" date="2021-05" db="EMBL/GenBank/DDBJ databases">
        <title>Cloning and multi-omic analysis of chimpanzee cytomegalovirus: a resource for comparative functional genomics.</title>
        <authorList>
            <person name="Phan Q.V."/>
        </authorList>
    </citation>
    <scope>NUCLEOTIDE SEQUENCE</scope>
    <source>
        <strain evidence="3">Heberling</strain>
    </source>
</reference>
<evidence type="ECO:0000256" key="1">
    <source>
        <dbReference type="SAM" id="Phobius"/>
    </source>
</evidence>
<dbReference type="EMBL" id="MZ151943">
    <property type="protein sequence ID" value="QXV67768.1"/>
    <property type="molecule type" value="Genomic_DNA"/>
</dbReference>
<dbReference type="PROSITE" id="PS51257">
    <property type="entry name" value="PROKAR_LIPOPROTEIN"/>
    <property type="match status" value="1"/>
</dbReference>
<feature type="transmembrane region" description="Helical" evidence="1">
    <location>
        <begin position="188"/>
        <end position="206"/>
    </location>
</feature>
<organism evidence="2 4">
    <name type="scientific">Panine betaherpesvirus 2</name>
    <name type="common">Chimpanzee cytomegalovirus</name>
    <dbReference type="NCBI Taxonomy" id="188763"/>
    <lineage>
        <taxon>Viruses</taxon>
        <taxon>Duplodnaviria</taxon>
        <taxon>Heunggongvirae</taxon>
        <taxon>Peploviricota</taxon>
        <taxon>Herviviricetes</taxon>
        <taxon>Herpesvirales</taxon>
        <taxon>Orthoherpesviridae</taxon>
        <taxon>Betaherpesvirinae</taxon>
        <taxon>Cytomegalovirus</taxon>
        <taxon>Cytomegalovirus paninebeta2</taxon>
    </lineage>
</organism>
<dbReference type="Pfam" id="PF17622">
    <property type="entry name" value="UL16"/>
    <property type="match status" value="1"/>
</dbReference>
<dbReference type="KEGG" id="vg:935606"/>
<keyword evidence="1" id="KW-0812">Transmembrane</keyword>
<sequence length="230" mass="26749">MAKDRGSVPMMGIAWILFVGGCFGLIDLEKYSNCTYNATVMGERNVTETWTSTGICLSICYYSNVSDDEVLGVAFVSQYNESYTDAWLYKNGTEIRNFTVMQYNILQNGLQMRHVPWTKLYTHRIINNHTAGRYDCFRCKNGTLEIVERTYVKLGSLYKSLEEYRMMRHPSMSGEEDSEPPANLARDVMIVSGLTLLFFLLGMRIPQRLFQRLKLRFMFQRQRLRDGEEK</sequence>
<accession>Q8QS71</accession>
<evidence type="ECO:0000313" key="2">
    <source>
        <dbReference type="EMBL" id="AAM00666.1"/>
    </source>
</evidence>
<dbReference type="RefSeq" id="NP_612660.1">
    <property type="nucleotide sequence ID" value="NC_003521.1"/>
</dbReference>
<dbReference type="GeneID" id="935606"/>
<dbReference type="InterPro" id="IPR035123">
    <property type="entry name" value="UL16"/>
</dbReference>
<keyword evidence="1" id="KW-1133">Transmembrane helix</keyword>
<name>Q8QS71_9BETA</name>
<keyword evidence="1" id="KW-0472">Membrane</keyword>
<dbReference type="OrthoDB" id="32039at10239"/>
<proteinExistence type="predicted"/>
<evidence type="ECO:0000313" key="4">
    <source>
        <dbReference type="Proteomes" id="UP000099188"/>
    </source>
</evidence>
<dbReference type="InterPro" id="IPR038671">
    <property type="entry name" value="HCMV_UL16_sf"/>
</dbReference>
<gene>
    <name evidence="2" type="primary">UL16</name>
    <name evidence="2" type="ORF">CCMVgp018</name>
</gene>